<dbReference type="InterPro" id="IPR051611">
    <property type="entry name" value="ECF_transporter_component"/>
</dbReference>
<evidence type="ECO:0000313" key="8">
    <source>
        <dbReference type="Proteomes" id="UP000754750"/>
    </source>
</evidence>
<evidence type="ECO:0000256" key="4">
    <source>
        <dbReference type="ARBA" id="ARBA00022989"/>
    </source>
</evidence>
<dbReference type="AlphaFoldDB" id="A0A928Q2I3"/>
<evidence type="ECO:0000256" key="6">
    <source>
        <dbReference type="SAM" id="Phobius"/>
    </source>
</evidence>
<feature type="transmembrane region" description="Helical" evidence="6">
    <location>
        <begin position="45"/>
        <end position="63"/>
    </location>
</feature>
<dbReference type="Proteomes" id="UP000754750">
    <property type="component" value="Unassembled WGS sequence"/>
</dbReference>
<protein>
    <submittedName>
        <fullName evidence="7">Energy-coupling factor transporter transmembrane protein EcfT</fullName>
    </submittedName>
</protein>
<keyword evidence="5 6" id="KW-0472">Membrane</keyword>
<feature type="transmembrane region" description="Helical" evidence="6">
    <location>
        <begin position="70"/>
        <end position="87"/>
    </location>
</feature>
<comment type="caution">
    <text evidence="7">The sequence shown here is derived from an EMBL/GenBank/DDBJ whole genome shotgun (WGS) entry which is preliminary data.</text>
</comment>
<dbReference type="Pfam" id="PF02361">
    <property type="entry name" value="CbiQ"/>
    <property type="match status" value="1"/>
</dbReference>
<feature type="transmembrane region" description="Helical" evidence="6">
    <location>
        <begin position="22"/>
        <end position="39"/>
    </location>
</feature>
<accession>A0A928Q2I3</accession>
<dbReference type="CDD" id="cd16914">
    <property type="entry name" value="EcfT"/>
    <property type="match status" value="1"/>
</dbReference>
<dbReference type="InterPro" id="IPR003339">
    <property type="entry name" value="ABC/ECF_trnsptr_transmembrane"/>
</dbReference>
<evidence type="ECO:0000256" key="5">
    <source>
        <dbReference type="ARBA" id="ARBA00023136"/>
    </source>
</evidence>
<dbReference type="PANTHER" id="PTHR34857:SF2">
    <property type="entry name" value="SLL0384 PROTEIN"/>
    <property type="match status" value="1"/>
</dbReference>
<organism evidence="7 8">
    <name type="scientific">Faecalispora sporosphaeroides</name>
    <dbReference type="NCBI Taxonomy" id="1549"/>
    <lineage>
        <taxon>Bacteria</taxon>
        <taxon>Bacillati</taxon>
        <taxon>Bacillota</taxon>
        <taxon>Clostridia</taxon>
        <taxon>Eubacteriales</taxon>
        <taxon>Oscillospiraceae</taxon>
        <taxon>Faecalispora</taxon>
    </lineage>
</organism>
<feature type="transmembrane region" description="Helical" evidence="6">
    <location>
        <begin position="243"/>
        <end position="266"/>
    </location>
</feature>
<dbReference type="RefSeq" id="WP_326840316.1">
    <property type="nucleotide sequence ID" value="NZ_JBKWRC010000002.1"/>
</dbReference>
<comment type="subcellular location">
    <subcellularLocation>
        <location evidence="1">Membrane</location>
        <topology evidence="1">Multi-pass membrane protein</topology>
    </subcellularLocation>
</comment>
<keyword evidence="4 6" id="KW-1133">Transmembrane helix</keyword>
<gene>
    <name evidence="7" type="ORF">E7512_07195</name>
</gene>
<dbReference type="GO" id="GO:0005886">
    <property type="term" value="C:plasma membrane"/>
    <property type="evidence" value="ECO:0007669"/>
    <property type="project" value="UniProtKB-ARBA"/>
</dbReference>
<dbReference type="EMBL" id="SVNY01000003">
    <property type="protein sequence ID" value="MBE6833354.1"/>
    <property type="molecule type" value="Genomic_DNA"/>
</dbReference>
<name>A0A928Q2I3_9FIRM</name>
<evidence type="ECO:0000313" key="7">
    <source>
        <dbReference type="EMBL" id="MBE6833354.1"/>
    </source>
</evidence>
<proteinExistence type="predicted"/>
<evidence type="ECO:0000256" key="2">
    <source>
        <dbReference type="ARBA" id="ARBA00022475"/>
    </source>
</evidence>
<dbReference type="PANTHER" id="PTHR34857">
    <property type="entry name" value="SLL0384 PROTEIN"/>
    <property type="match status" value="1"/>
</dbReference>
<sequence length="270" mass="29672">MIRDITLGQYFPGKSLVHRMDARVKIVLTFVFIIFIFIANNLPAMLLMVGMVLCAMLLSGISVRQYLKSLKAVIIVVALTSVLNLFYGSGDILVQWGFLTIRTGGVINCIFIAVRIISLILFSSVLTFTTSPTDLTDALERIMKPLKVFHVKVHEIAMMMTIALRFVPTLLEETDKIMSAQKARGADMESGGAIQRAKALIPILIPLFVSSFRRAYELAMAMECRCYRGGEGRTKMKSLHMTALDGWAVAVSSAACVGVALCVALLPSLF</sequence>
<evidence type="ECO:0000256" key="3">
    <source>
        <dbReference type="ARBA" id="ARBA00022692"/>
    </source>
</evidence>
<keyword evidence="3 6" id="KW-0812">Transmembrane</keyword>
<reference evidence="7" key="1">
    <citation type="submission" date="2019-04" db="EMBL/GenBank/DDBJ databases">
        <title>Evolution of Biomass-Degrading Anaerobic Consortia Revealed by Metagenomics.</title>
        <authorList>
            <person name="Peng X."/>
        </authorList>
    </citation>
    <scope>NUCLEOTIDE SEQUENCE</scope>
    <source>
        <strain evidence="7">SIG551</strain>
    </source>
</reference>
<evidence type="ECO:0000256" key="1">
    <source>
        <dbReference type="ARBA" id="ARBA00004141"/>
    </source>
</evidence>
<keyword evidence="2" id="KW-1003">Cell membrane</keyword>
<feature type="transmembrane region" description="Helical" evidence="6">
    <location>
        <begin position="99"/>
        <end position="122"/>
    </location>
</feature>